<dbReference type="NCBIfam" id="TIGR00556">
    <property type="entry name" value="pantethn_trn"/>
    <property type="match status" value="1"/>
</dbReference>
<keyword evidence="29" id="KW-1185">Reference proteome</keyword>
<dbReference type="Pfam" id="PF18314">
    <property type="entry name" value="FAS_I_H"/>
    <property type="match status" value="1"/>
</dbReference>
<dbReference type="InterPro" id="IPR002582">
    <property type="entry name" value="ACPS"/>
</dbReference>
<dbReference type="InterPro" id="IPR016035">
    <property type="entry name" value="Acyl_Trfase/lysoPLipase"/>
</dbReference>
<dbReference type="GO" id="GO:0005835">
    <property type="term" value="C:fatty acid synthase complex"/>
    <property type="evidence" value="ECO:0007669"/>
    <property type="project" value="InterPro"/>
</dbReference>
<evidence type="ECO:0000256" key="26">
    <source>
        <dbReference type="SAM" id="MobiDB-lite"/>
    </source>
</evidence>
<evidence type="ECO:0000256" key="19">
    <source>
        <dbReference type="ARBA" id="ARBA00048508"/>
    </source>
</evidence>
<dbReference type="InterPro" id="IPR014030">
    <property type="entry name" value="Ketoacyl_synth_N"/>
</dbReference>
<evidence type="ECO:0000256" key="1">
    <source>
        <dbReference type="ARBA" id="ARBA00007485"/>
    </source>
</evidence>
<sequence>MVQRKEPASEQLRAYTLLIELLSYQFAFPVRWIETQNDLIQRNNTIQRFIEVGPSNVLANMAKKTAKGQYGEQDLVRCIDRQYLSHADDAQHIYYQYDDEPPVEATNDEASQPTVLSTPAAAPAPVAAPPAAAQAAPPPVAQAAAAVPDVDLSPIDVVISIVAQKIRRAFDEVPAAKSIRDLSAGKSTLQNELIGQLDAEFRGLPEGSEDLALEALATHFTNFSGQPGKVMGGHVDRLVAARMPAGFNQAKIREYLSSQWGLGPNRQTTVLCYAVTMEPPARLADAGQATEFLDSVVSRYGGKAGIALQKSVAGAASQGSAMAQVDLASLEALKKDQNEYLHKQFQLLAKHLDLDGVTQPSQPQVDGEEAGRLAEWDAEFDEEFLTGMRTIFDPRKARRYDSWWNTAREDLMALLHDVRPVTEDKASQRYQSLVNRWSPELEQMLDHTAQDDLTKEKAQRLIEDVRASSVANGPVFRYSQPAMAPETKVDANGRIQYSEVPRRRLSGAIKNSTLNYAQVVAAPHRSVPFAHIRSRAGVDWKYDTQLTDLFLDILATGASSGLSFAGRRVLVTGAGVGSIGADIVAGLLAGGARVIVTTSRQPSDVAASFRQLYAKVGAPGSELIVLPFNQASKRDCEDLITHIYDEQSGYGWDLDFIIPFAAISEIGRQIDKIDSKSELAHRAMLVNLLRLLGSIKQEKEKRGYDCRPTGVVLPLSPNHGNFGGDGLYSESKLGLETLFNRFHSEGWSDFLCIIGAVIGWTRGTGLMSANNIVAQGMEESLDILTFSAPEMAFNILSLLSSDILDVADDRPIYADVSGGLQGVSDLKEKIFAIRRKIVSQSRIRQALVAENQHQQKVLFGKQPTEDESQPPLKRRSNIEPAFPPLSDHSSITAGLQSLQGMVDLSRTVVVVGYSELGPWGSSRTRWEMEHDGRLSLEGYTEMAWMMGLVKHFDGDLQGKQYTGWVDTKTKEPVDEADIEERYGQHILGHAGIRVIEPEMSEGYDPSEKEIMHEVVIDEDLPPFEAPQGVAEAFKLRHGDKVALMPIEGSESVKVVVKSGAVFMVPKAMAFNRFVAGQLPSGWDPTRYGIPEDIVSQVDPMTVYVLCCVSEAMYSAGLEDPFELYRHIHVSELANCVGTGAGGLLAMRGVYRDRYLDRPVQSDILQESFLNAMNAWTNMLLMGAAGPIKSPSGTCATSVESMDIACEAIQTLKAKVAIVGGSDDFQEEMSYEFGNMKATANAEDELEKGYLPSEMSRPTASSRSGFVESAGCGIQLVMSAELALQMGLPIYGIVAYSQMAGDKVGRSVPAPGQGVLTAARESIEAVQSPLLDLQYRRTRLEEATSEIQRWRHKQSQKLITSATSEEFKDLDAHLQHINNIAACRIRDAQWTWGNNIRHIDPTIAPMRAALATWGLSVDDIQVASFHGTSTKANDKNESNVINQQMTHLSRTVGNPLLVICQKSLTGHPKGAAGAWMFNGCLQALQTGIVPGNRNADNVDVALQQFNHLVYPSQTIHTSGIKAFMLTSFGFGQKGGLVVGVAPRYLYSSIPANRFEDYRQRVAQRQQKIIPIFQRRMAEGRLFQIKDQSAWTSDQEKDVFLDPLARVSQKPTGEYSFPTTVGSSVLSKLARSVSDDKQLFARSSDQWLRDSISKEQGNVSVGVDIESISSVNVEDEIFLERNFTPAELKYCQGSPDKQASLSGRWAAKEAIFKSLQIASEGPGAAMRDIEIVSNGAQPPTVLLHNRAKLAADAQKVEEVQISITHSPESAMAIALTRRRL</sequence>
<dbReference type="Gene3D" id="3.40.47.10">
    <property type="match status" value="1"/>
</dbReference>
<dbReference type="InterPro" id="IPR016039">
    <property type="entry name" value="Thiolase-like"/>
</dbReference>
<feature type="binding site" evidence="24">
    <location>
        <position position="1664"/>
    </location>
    <ligand>
        <name>Mg(2+)</name>
        <dbReference type="ChEBI" id="CHEBI:18420"/>
    </ligand>
</feature>
<dbReference type="GO" id="GO:0004315">
    <property type="term" value="F:3-oxoacyl-[acyl-carrier-protein] synthase activity"/>
    <property type="evidence" value="ECO:0007669"/>
    <property type="project" value="UniProtKB-EC"/>
</dbReference>
<evidence type="ECO:0000256" key="10">
    <source>
        <dbReference type="ARBA" id="ARBA00022723"/>
    </source>
</evidence>
<dbReference type="Pfam" id="PF01648">
    <property type="entry name" value="ACPS"/>
    <property type="match status" value="1"/>
</dbReference>
<dbReference type="InterPro" id="IPR026025">
    <property type="entry name" value="FAS_alpha_yeast"/>
</dbReference>
<evidence type="ECO:0000256" key="11">
    <source>
        <dbReference type="ARBA" id="ARBA00022832"/>
    </source>
</evidence>
<keyword evidence="7" id="KW-0444">Lipid biosynthesis</keyword>
<evidence type="ECO:0000313" key="28">
    <source>
        <dbReference type="EMBL" id="KAE8380409.1"/>
    </source>
</evidence>
<feature type="binding site" evidence="24">
    <location>
        <position position="1662"/>
    </location>
    <ligand>
        <name>Mg(2+)</name>
        <dbReference type="ChEBI" id="CHEBI:18420"/>
    </ligand>
</feature>
<dbReference type="PIRSF" id="PIRSF000454">
    <property type="entry name" value="FAS_yeast_alpha"/>
    <property type="match status" value="1"/>
</dbReference>
<dbReference type="InterPro" id="IPR036291">
    <property type="entry name" value="NAD(P)-bd_dom_sf"/>
</dbReference>
<dbReference type="GO" id="GO:0042759">
    <property type="term" value="P:long-chain fatty acid biosynthetic process"/>
    <property type="evidence" value="ECO:0007669"/>
    <property type="project" value="UniProtKB-UniRule"/>
</dbReference>
<dbReference type="GO" id="GO:0008897">
    <property type="term" value="F:holo-[acyl-carrier-protein] synthase activity"/>
    <property type="evidence" value="ECO:0007669"/>
    <property type="project" value="InterPro"/>
</dbReference>
<dbReference type="Pfam" id="PF00106">
    <property type="entry name" value="adh_short"/>
    <property type="match status" value="1"/>
</dbReference>
<evidence type="ECO:0000256" key="4">
    <source>
        <dbReference type="ARBA" id="ARBA00013191"/>
    </source>
</evidence>
<evidence type="ECO:0000256" key="5">
    <source>
        <dbReference type="ARBA" id="ARBA00014008"/>
    </source>
</evidence>
<evidence type="ECO:0000256" key="22">
    <source>
        <dbReference type="PIRNR" id="PIRNR000454"/>
    </source>
</evidence>
<evidence type="ECO:0000256" key="2">
    <source>
        <dbReference type="ARBA" id="ARBA00012878"/>
    </source>
</evidence>
<gene>
    <name evidence="28" type="ORF">BDV26DRAFT_303042</name>
</gene>
<dbReference type="InterPro" id="IPR002347">
    <property type="entry name" value="SDR_fam"/>
</dbReference>
<dbReference type="GO" id="GO:0004312">
    <property type="term" value="F:fatty acid synthase activity"/>
    <property type="evidence" value="ECO:0007669"/>
    <property type="project" value="InterPro"/>
</dbReference>
<evidence type="ECO:0000256" key="24">
    <source>
        <dbReference type="PIRSR" id="PIRSR000454-3"/>
    </source>
</evidence>
<dbReference type="InterPro" id="IPR037143">
    <property type="entry name" value="4-PPantetheinyl_Trfase_dom_sf"/>
</dbReference>
<dbReference type="Gene3D" id="3.40.50.720">
    <property type="entry name" value="NAD(P)-binding Rossmann-like Domain"/>
    <property type="match status" value="2"/>
</dbReference>
<dbReference type="SUPFAM" id="SSF52151">
    <property type="entry name" value="FabD/lysophospholipase-like"/>
    <property type="match status" value="1"/>
</dbReference>
<evidence type="ECO:0000256" key="20">
    <source>
        <dbReference type="ARBA" id="ARBA00049541"/>
    </source>
</evidence>
<keyword evidence="14" id="KW-0560">Oxidoreductase</keyword>
<evidence type="ECO:0000256" key="13">
    <source>
        <dbReference type="ARBA" id="ARBA00022857"/>
    </source>
</evidence>
<evidence type="ECO:0000256" key="6">
    <source>
        <dbReference type="ARBA" id="ARBA00022450"/>
    </source>
</evidence>
<dbReference type="HAMAP" id="MF_00101">
    <property type="entry name" value="AcpS"/>
    <property type="match status" value="1"/>
</dbReference>
<keyword evidence="11" id="KW-0276">Fatty acid metabolism</keyword>
<evidence type="ECO:0000256" key="12">
    <source>
        <dbReference type="ARBA" id="ARBA00022842"/>
    </source>
</evidence>
<comment type="subunit">
    <text evidence="21">Fatty acid synthase is composed of alpha and beta subunits.</text>
</comment>
<dbReference type="InterPro" id="IPR014031">
    <property type="entry name" value="Ketoacyl_synth_C"/>
</dbReference>
<keyword evidence="13" id="KW-0521">NADP</keyword>
<dbReference type="SUPFAM" id="SSF56214">
    <property type="entry name" value="4'-phosphopantetheinyl transferase"/>
    <property type="match status" value="1"/>
</dbReference>
<feature type="region of interest" description="Disordered" evidence="26">
    <location>
        <begin position="857"/>
        <end position="883"/>
    </location>
</feature>
<keyword evidence="8" id="KW-0597">Phosphoprotein</keyword>
<name>A0A5N7BFA1_9EURO</name>
<dbReference type="InterPro" id="IPR004568">
    <property type="entry name" value="Ppantetheine-prot_Trfase_dom"/>
</dbReference>
<dbReference type="Gene3D" id="3.90.25.70">
    <property type="match status" value="1"/>
</dbReference>
<keyword evidence="12 24" id="KW-0460">Magnesium</keyword>
<dbReference type="SUPFAM" id="SSF51735">
    <property type="entry name" value="NAD(P)-binding Rossmann-fold domains"/>
    <property type="match status" value="1"/>
</dbReference>
<evidence type="ECO:0000256" key="9">
    <source>
        <dbReference type="ARBA" id="ARBA00022679"/>
    </source>
</evidence>
<evidence type="ECO:0000256" key="16">
    <source>
        <dbReference type="ARBA" id="ARBA00023160"/>
    </source>
</evidence>
<evidence type="ECO:0000256" key="21">
    <source>
        <dbReference type="ARBA" id="ARBA00065422"/>
    </source>
</evidence>
<dbReference type="Proteomes" id="UP000326198">
    <property type="component" value="Unassembled WGS sequence"/>
</dbReference>
<keyword evidence="17" id="KW-0511">Multifunctional enzyme</keyword>
<keyword evidence="6 22" id="KW-0596">Phosphopantetheine</keyword>
<feature type="active site" description="For beta-ketoacyl synthase activity" evidence="23">
    <location>
        <position position="1194"/>
    </location>
</feature>
<dbReference type="GO" id="GO:0004316">
    <property type="term" value="F:3-oxoacyl-[acyl-carrier-protein] reductase (NADPH) activity"/>
    <property type="evidence" value="ECO:0007669"/>
    <property type="project" value="UniProtKB-EC"/>
</dbReference>
<keyword evidence="16" id="KW-0275">Fatty acid biosynthesis</keyword>
<proteinExistence type="inferred from homology"/>
<dbReference type="SUPFAM" id="SSF53901">
    <property type="entry name" value="Thiolase-like"/>
    <property type="match status" value="2"/>
</dbReference>
<dbReference type="CDD" id="cd08950">
    <property type="entry name" value="KR_fFAS_SDR_c_like"/>
    <property type="match status" value="1"/>
</dbReference>
<dbReference type="InterPro" id="IPR050830">
    <property type="entry name" value="Fungal_FAS"/>
</dbReference>
<dbReference type="GO" id="GO:0000287">
    <property type="term" value="F:magnesium ion binding"/>
    <property type="evidence" value="ECO:0007669"/>
    <property type="project" value="InterPro"/>
</dbReference>
<evidence type="ECO:0000259" key="27">
    <source>
        <dbReference type="PROSITE" id="PS52004"/>
    </source>
</evidence>
<comment type="catalytic activity">
    <reaction evidence="19">
        <text>a (3R)-hydroxyacyl-[ACP] + NADP(+) = a 3-oxoacyl-[ACP] + NADPH + H(+)</text>
        <dbReference type="Rhea" id="RHEA:17397"/>
        <dbReference type="Rhea" id="RHEA-COMP:9916"/>
        <dbReference type="Rhea" id="RHEA-COMP:9945"/>
        <dbReference type="ChEBI" id="CHEBI:15378"/>
        <dbReference type="ChEBI" id="CHEBI:57783"/>
        <dbReference type="ChEBI" id="CHEBI:58349"/>
        <dbReference type="ChEBI" id="CHEBI:78776"/>
        <dbReference type="ChEBI" id="CHEBI:78827"/>
        <dbReference type="EC" id="1.1.1.100"/>
    </reaction>
</comment>
<evidence type="ECO:0000256" key="15">
    <source>
        <dbReference type="ARBA" id="ARBA00023098"/>
    </source>
</evidence>
<dbReference type="EC" id="2.3.1.41" evidence="4"/>
<evidence type="ECO:0000256" key="25">
    <source>
        <dbReference type="PIRSR" id="PIRSR000454-4"/>
    </source>
</evidence>
<dbReference type="Gene3D" id="3.90.470.20">
    <property type="entry name" value="4'-phosphopantetheinyl transferase domain"/>
    <property type="match status" value="1"/>
</dbReference>
<dbReference type="EC" id="1.1.1.100" evidence="3"/>
<dbReference type="Pfam" id="PF18325">
    <property type="entry name" value="Fas_alpha_ACP"/>
    <property type="match status" value="1"/>
</dbReference>
<organism evidence="28 29">
    <name type="scientific">Aspergillus bertholletiae</name>
    <dbReference type="NCBI Taxonomy" id="1226010"/>
    <lineage>
        <taxon>Eukaryota</taxon>
        <taxon>Fungi</taxon>
        <taxon>Dikarya</taxon>
        <taxon>Ascomycota</taxon>
        <taxon>Pezizomycotina</taxon>
        <taxon>Eurotiomycetes</taxon>
        <taxon>Eurotiomycetidae</taxon>
        <taxon>Eurotiales</taxon>
        <taxon>Aspergillaceae</taxon>
        <taxon>Aspergillus</taxon>
        <taxon>Aspergillus subgen. Circumdati</taxon>
    </lineage>
</organism>
<evidence type="ECO:0000256" key="7">
    <source>
        <dbReference type="ARBA" id="ARBA00022516"/>
    </source>
</evidence>
<keyword evidence="9 22" id="KW-0808">Transferase</keyword>
<feature type="modified residue" description="O-(pantetheine 4'-phosphoryl)serine" evidence="25">
    <location>
        <position position="187"/>
    </location>
</feature>
<comment type="similarity">
    <text evidence="1 22">Belongs to the thiolase-like superfamily. Fungal fatty acid synthetase subunit alpha family.</text>
</comment>
<dbReference type="InterPro" id="IPR008278">
    <property type="entry name" value="4-PPantetheinyl_Trfase_dom"/>
</dbReference>
<evidence type="ECO:0000313" key="29">
    <source>
        <dbReference type="Proteomes" id="UP000326198"/>
    </source>
</evidence>
<dbReference type="InterPro" id="IPR020841">
    <property type="entry name" value="PKS_Beta-ketoAc_synthase_dom"/>
</dbReference>
<dbReference type="EMBL" id="ML736182">
    <property type="protein sequence ID" value="KAE8380409.1"/>
    <property type="molecule type" value="Genomic_DNA"/>
</dbReference>
<evidence type="ECO:0000256" key="8">
    <source>
        <dbReference type="ARBA" id="ARBA00022553"/>
    </source>
</evidence>
<dbReference type="PROSITE" id="PS52004">
    <property type="entry name" value="KS3_2"/>
    <property type="match status" value="1"/>
</dbReference>
<dbReference type="Pfam" id="PF02801">
    <property type="entry name" value="Ketoacyl-synt_C"/>
    <property type="match status" value="1"/>
</dbReference>
<evidence type="ECO:0000256" key="3">
    <source>
        <dbReference type="ARBA" id="ARBA00012948"/>
    </source>
</evidence>
<comment type="catalytic activity">
    <reaction evidence="18">
        <text>acetyl-CoA + n malonyl-CoA + 2n NADPH + 4n H(+) = a long-chain-acyl-CoA + n CoA + n CO2 + 2n NADP(+).</text>
        <dbReference type="EC" id="2.3.1.86"/>
    </reaction>
</comment>
<dbReference type="PANTHER" id="PTHR10982:SF21">
    <property type="entry name" value="FATTY ACID SYNTHASE SUBUNIT BETA"/>
    <property type="match status" value="1"/>
</dbReference>
<dbReference type="GO" id="GO:0044550">
    <property type="term" value="P:secondary metabolite biosynthetic process"/>
    <property type="evidence" value="ECO:0007669"/>
    <property type="project" value="UniProtKB-ARBA"/>
</dbReference>
<dbReference type="Gene3D" id="6.10.140.1410">
    <property type="match status" value="1"/>
</dbReference>
<feature type="domain" description="Ketosynthase family 3 (KS3)" evidence="27">
    <location>
        <begin position="1008"/>
        <end position="1540"/>
    </location>
</feature>
<comment type="catalytic activity">
    <reaction evidence="20">
        <text>a fatty acyl-[ACP] + malonyl-[ACP] + H(+) = a 3-oxoacyl-[ACP] + holo-[ACP] + CO2</text>
        <dbReference type="Rhea" id="RHEA:22836"/>
        <dbReference type="Rhea" id="RHEA-COMP:9623"/>
        <dbReference type="Rhea" id="RHEA-COMP:9685"/>
        <dbReference type="Rhea" id="RHEA-COMP:9916"/>
        <dbReference type="Rhea" id="RHEA-COMP:14125"/>
        <dbReference type="ChEBI" id="CHEBI:15378"/>
        <dbReference type="ChEBI" id="CHEBI:16526"/>
        <dbReference type="ChEBI" id="CHEBI:64479"/>
        <dbReference type="ChEBI" id="CHEBI:78449"/>
        <dbReference type="ChEBI" id="CHEBI:78776"/>
        <dbReference type="ChEBI" id="CHEBI:138651"/>
        <dbReference type="EC" id="2.3.1.41"/>
    </reaction>
</comment>
<dbReference type="GO" id="GO:0004321">
    <property type="term" value="F:fatty-acyl-CoA synthase activity"/>
    <property type="evidence" value="ECO:0007669"/>
    <property type="project" value="UniProtKB-EC"/>
</dbReference>
<dbReference type="OrthoDB" id="4251012at2759"/>
<dbReference type="Gene3D" id="3.30.70.2490">
    <property type="match status" value="1"/>
</dbReference>
<reference evidence="28 29" key="1">
    <citation type="submission" date="2019-04" db="EMBL/GenBank/DDBJ databases">
        <title>Friends and foes A comparative genomics studyof 23 Aspergillus species from section Flavi.</title>
        <authorList>
            <consortium name="DOE Joint Genome Institute"/>
            <person name="Kjaerbolling I."/>
            <person name="Vesth T."/>
            <person name="Frisvad J.C."/>
            <person name="Nybo J.L."/>
            <person name="Theobald S."/>
            <person name="Kildgaard S."/>
            <person name="Isbrandt T."/>
            <person name="Kuo A."/>
            <person name="Sato A."/>
            <person name="Lyhne E.K."/>
            <person name="Kogle M.E."/>
            <person name="Wiebenga A."/>
            <person name="Kun R.S."/>
            <person name="Lubbers R.J."/>
            <person name="Makela M.R."/>
            <person name="Barry K."/>
            <person name="Chovatia M."/>
            <person name="Clum A."/>
            <person name="Daum C."/>
            <person name="Haridas S."/>
            <person name="He G."/>
            <person name="LaButti K."/>
            <person name="Lipzen A."/>
            <person name="Mondo S."/>
            <person name="Riley R."/>
            <person name="Salamov A."/>
            <person name="Simmons B.A."/>
            <person name="Magnuson J.K."/>
            <person name="Henrissat B."/>
            <person name="Mortensen U.H."/>
            <person name="Larsen T.O."/>
            <person name="Devries R.P."/>
            <person name="Grigoriev I.V."/>
            <person name="Machida M."/>
            <person name="Baker S.E."/>
            <person name="Andersen M.R."/>
        </authorList>
    </citation>
    <scope>NUCLEOTIDE SEQUENCE [LARGE SCALE GENOMIC DNA]</scope>
    <source>
        <strain evidence="28 29">IBT 29228</strain>
    </source>
</reference>
<accession>A0A5N7BFA1</accession>
<dbReference type="InterPro" id="IPR047224">
    <property type="entry name" value="FAS_alpha_su_C"/>
</dbReference>
<keyword evidence="10 24" id="KW-0479">Metal-binding</keyword>
<dbReference type="CDD" id="cd00828">
    <property type="entry name" value="elong_cond_enzymes"/>
    <property type="match status" value="1"/>
</dbReference>
<dbReference type="FunFam" id="3.90.25.70:FF:000001">
    <property type="entry name" value="Fatty acid synthase subunit alpha"/>
    <property type="match status" value="1"/>
</dbReference>
<evidence type="ECO:0000256" key="17">
    <source>
        <dbReference type="ARBA" id="ARBA00023268"/>
    </source>
</evidence>
<protein>
    <recommendedName>
        <fullName evidence="5">Fatty acid synthase subunit alpha</fullName>
        <ecNumber evidence="3">1.1.1.100</ecNumber>
        <ecNumber evidence="4">2.3.1.41</ecNumber>
        <ecNumber evidence="2">2.3.1.86</ecNumber>
    </recommendedName>
</protein>
<evidence type="ECO:0000256" key="23">
    <source>
        <dbReference type="PIRSR" id="PIRSR000454-1"/>
    </source>
</evidence>
<dbReference type="InterPro" id="IPR041550">
    <property type="entry name" value="FASI_helical"/>
</dbReference>
<keyword evidence="15" id="KW-0443">Lipid metabolism</keyword>
<evidence type="ECO:0000256" key="18">
    <source>
        <dbReference type="ARBA" id="ARBA00048237"/>
    </source>
</evidence>
<dbReference type="InterPro" id="IPR040899">
    <property type="entry name" value="Fas_alpha_ACP"/>
</dbReference>
<feature type="binding site" evidence="24">
    <location>
        <position position="1763"/>
    </location>
    <ligand>
        <name>Mg(2+)</name>
        <dbReference type="ChEBI" id="CHEBI:18420"/>
    </ligand>
</feature>
<dbReference type="PANTHER" id="PTHR10982">
    <property type="entry name" value="MALONYL COA-ACYL CARRIER PROTEIN TRANSACYLASE"/>
    <property type="match status" value="1"/>
</dbReference>
<dbReference type="EC" id="2.3.1.86" evidence="2"/>
<evidence type="ECO:0000256" key="14">
    <source>
        <dbReference type="ARBA" id="ARBA00023002"/>
    </source>
</evidence>
<dbReference type="FunFam" id="3.90.470.20:FF:000005">
    <property type="entry name" value="Fatty acid synthase alpha subunit FasA"/>
    <property type="match status" value="1"/>
</dbReference>
<dbReference type="Pfam" id="PF00109">
    <property type="entry name" value="ketoacyl-synt"/>
    <property type="match status" value="1"/>
</dbReference>